<dbReference type="EMBL" id="ML769733">
    <property type="protein sequence ID" value="KAE9388646.1"/>
    <property type="molecule type" value="Genomic_DNA"/>
</dbReference>
<reference evidence="1" key="1">
    <citation type="journal article" date="2019" name="Environ. Microbiol.">
        <title>Fungal ecological strategies reflected in gene transcription - a case study of two litter decomposers.</title>
        <authorList>
            <person name="Barbi F."/>
            <person name="Kohler A."/>
            <person name="Barry K."/>
            <person name="Baskaran P."/>
            <person name="Daum C."/>
            <person name="Fauchery L."/>
            <person name="Ihrmark K."/>
            <person name="Kuo A."/>
            <person name="LaButti K."/>
            <person name="Lipzen A."/>
            <person name="Morin E."/>
            <person name="Grigoriev I.V."/>
            <person name="Henrissat B."/>
            <person name="Lindahl B."/>
            <person name="Martin F."/>
        </authorList>
    </citation>
    <scope>NUCLEOTIDE SEQUENCE</scope>
    <source>
        <strain evidence="1">JB14</strain>
    </source>
</reference>
<organism evidence="1 2">
    <name type="scientific">Gymnopus androsaceus JB14</name>
    <dbReference type="NCBI Taxonomy" id="1447944"/>
    <lineage>
        <taxon>Eukaryota</taxon>
        <taxon>Fungi</taxon>
        <taxon>Dikarya</taxon>
        <taxon>Basidiomycota</taxon>
        <taxon>Agaricomycotina</taxon>
        <taxon>Agaricomycetes</taxon>
        <taxon>Agaricomycetidae</taxon>
        <taxon>Agaricales</taxon>
        <taxon>Marasmiineae</taxon>
        <taxon>Omphalotaceae</taxon>
        <taxon>Gymnopus</taxon>
    </lineage>
</organism>
<gene>
    <name evidence="1" type="ORF">BT96DRAFT_428714</name>
</gene>
<dbReference type="OrthoDB" id="3365698at2759"/>
<dbReference type="Proteomes" id="UP000799118">
    <property type="component" value="Unassembled WGS sequence"/>
</dbReference>
<evidence type="ECO:0000313" key="2">
    <source>
        <dbReference type="Proteomes" id="UP000799118"/>
    </source>
</evidence>
<dbReference type="Gene3D" id="1.20.1280.50">
    <property type="match status" value="1"/>
</dbReference>
<protein>
    <submittedName>
        <fullName evidence="1">Uncharacterized protein</fullName>
    </submittedName>
</protein>
<dbReference type="AlphaFoldDB" id="A0A6A4GT81"/>
<sequence length="313" mass="36410">MPHAYADYSSILERLRWESGPASIPKPDEVTSILQNVQRNLEEYEKEIHELPESGRSFLVEQRNHLGEIMLQAQSLLSPIRKIPDEILQRVFDDCCENNYFEFDANQSTSGLATPAAEDTPALVLSSVCSRWRRIALSLPSIWSRISFRYKAPYNHEDEDEPVARDQLISKAFANILTRSQQWPLSVTIIITGESYEESNQHKCHPLSTLVREYPRWRTFRFWNRYGYWSIRELFAYSGIPLEDLGQFHKLVEIELPISSEMPSFTMNIFVHRTPNLRRLILDSSPSTAFPWTQLAHLALVLDNTVHRSFREV</sequence>
<keyword evidence="2" id="KW-1185">Reference proteome</keyword>
<proteinExistence type="predicted"/>
<accession>A0A6A4GT81</accession>
<name>A0A6A4GT81_9AGAR</name>
<evidence type="ECO:0000313" key="1">
    <source>
        <dbReference type="EMBL" id="KAE9388646.1"/>
    </source>
</evidence>